<dbReference type="OrthoDB" id="1733909at2759"/>
<dbReference type="Proteomes" id="UP000541558">
    <property type="component" value="Unassembled WGS sequence"/>
</dbReference>
<dbReference type="Gene3D" id="1.10.560.10">
    <property type="entry name" value="GroEL-like equatorial domain"/>
    <property type="match status" value="1"/>
</dbReference>
<reference evidence="1 2" key="1">
    <citation type="journal article" date="2020" name="ISME J.">
        <title>Uncovering the hidden diversity of litter-decomposition mechanisms in mushroom-forming fungi.</title>
        <authorList>
            <person name="Floudas D."/>
            <person name="Bentzer J."/>
            <person name="Ahren D."/>
            <person name="Johansson T."/>
            <person name="Persson P."/>
            <person name="Tunlid A."/>
        </authorList>
    </citation>
    <scope>NUCLEOTIDE SEQUENCE [LARGE SCALE GENOMIC DNA]</scope>
    <source>
        <strain evidence="1 2">CBS 175.51</strain>
    </source>
</reference>
<proteinExistence type="predicted"/>
<protein>
    <submittedName>
        <fullName evidence="1">Uncharacterized protein</fullName>
    </submittedName>
</protein>
<sequence length="99" mass="10469">MMLAARRPSHAGKGRRGGGGVGMYTPFIIPGLLTQRYHRAVVLPHKVTKVGLMVAKSITLKARFENLGVHLIQDTAAKANGIAGDCRILAAVVACATYS</sequence>
<keyword evidence="2" id="KW-1185">Reference proteome</keyword>
<dbReference type="SUPFAM" id="SSF48592">
    <property type="entry name" value="GroEL equatorial domain-like"/>
    <property type="match status" value="1"/>
</dbReference>
<dbReference type="AlphaFoldDB" id="A0A8H5FGD4"/>
<gene>
    <name evidence="1" type="ORF">D9611_009586</name>
</gene>
<dbReference type="InterPro" id="IPR027413">
    <property type="entry name" value="GROEL-like_equatorial_sf"/>
</dbReference>
<comment type="caution">
    <text evidence="1">The sequence shown here is derived from an EMBL/GenBank/DDBJ whole genome shotgun (WGS) entry which is preliminary data.</text>
</comment>
<accession>A0A8H5FGD4</accession>
<evidence type="ECO:0000313" key="1">
    <source>
        <dbReference type="EMBL" id="KAF5335789.1"/>
    </source>
</evidence>
<dbReference type="EMBL" id="JAACJK010000060">
    <property type="protein sequence ID" value="KAF5335789.1"/>
    <property type="molecule type" value="Genomic_DNA"/>
</dbReference>
<organism evidence="1 2">
    <name type="scientific">Ephemerocybe angulata</name>
    <dbReference type="NCBI Taxonomy" id="980116"/>
    <lineage>
        <taxon>Eukaryota</taxon>
        <taxon>Fungi</taxon>
        <taxon>Dikarya</taxon>
        <taxon>Basidiomycota</taxon>
        <taxon>Agaricomycotina</taxon>
        <taxon>Agaricomycetes</taxon>
        <taxon>Agaricomycetidae</taxon>
        <taxon>Agaricales</taxon>
        <taxon>Agaricineae</taxon>
        <taxon>Psathyrellaceae</taxon>
        <taxon>Ephemerocybe</taxon>
    </lineage>
</organism>
<evidence type="ECO:0000313" key="2">
    <source>
        <dbReference type="Proteomes" id="UP000541558"/>
    </source>
</evidence>
<name>A0A8H5FGD4_9AGAR</name>